<dbReference type="InterPro" id="IPR004942">
    <property type="entry name" value="Roadblock/LAMTOR2_dom"/>
</dbReference>
<organism evidence="2 3">
    <name type="scientific">Aquimarina atlantica</name>
    <dbReference type="NCBI Taxonomy" id="1317122"/>
    <lineage>
        <taxon>Bacteria</taxon>
        <taxon>Pseudomonadati</taxon>
        <taxon>Bacteroidota</taxon>
        <taxon>Flavobacteriia</taxon>
        <taxon>Flavobacteriales</taxon>
        <taxon>Flavobacteriaceae</taxon>
        <taxon>Aquimarina</taxon>
    </lineage>
</organism>
<dbReference type="Pfam" id="PF03259">
    <property type="entry name" value="Robl_LC7"/>
    <property type="match status" value="1"/>
</dbReference>
<dbReference type="EMBL" id="AQRA01000007">
    <property type="protein sequence ID" value="EZH72793.1"/>
    <property type="molecule type" value="Genomic_DNA"/>
</dbReference>
<dbReference type="Gene3D" id="3.30.450.30">
    <property type="entry name" value="Dynein light chain 2a, cytoplasmic"/>
    <property type="match status" value="1"/>
</dbReference>
<dbReference type="RefSeq" id="WP_034244134.1">
    <property type="nucleotide sequence ID" value="NZ_AQRA01000007.1"/>
</dbReference>
<dbReference type="OrthoDB" id="1163295at2"/>
<dbReference type="STRING" id="1317122.ATO12_21930"/>
<protein>
    <recommendedName>
        <fullName evidence="1">Roadblock/LAMTOR2 domain-containing protein</fullName>
    </recommendedName>
</protein>
<proteinExistence type="predicted"/>
<reference evidence="2 3" key="1">
    <citation type="submission" date="2014-04" db="EMBL/GenBank/DDBJ databases">
        <title>Aquimarina sp. 22II-S11-z7 Genome Sequencing.</title>
        <authorList>
            <person name="Lai Q."/>
        </authorList>
    </citation>
    <scope>NUCLEOTIDE SEQUENCE [LARGE SCALE GENOMIC DNA]</scope>
    <source>
        <strain evidence="2 3">22II-S11-z7</strain>
    </source>
</reference>
<name>A0A023BSK1_9FLAO</name>
<dbReference type="eggNOG" id="COG2018">
    <property type="taxonomic scope" value="Bacteria"/>
</dbReference>
<dbReference type="AlphaFoldDB" id="A0A023BSK1"/>
<keyword evidence="3" id="KW-1185">Reference proteome</keyword>
<gene>
    <name evidence="2" type="ORF">ATO12_21930</name>
</gene>
<feature type="domain" description="Roadblock/LAMTOR2" evidence="1">
    <location>
        <begin position="3"/>
        <end position="87"/>
    </location>
</feature>
<evidence type="ECO:0000313" key="2">
    <source>
        <dbReference type="EMBL" id="EZH72793.1"/>
    </source>
</evidence>
<dbReference type="SUPFAM" id="SSF103196">
    <property type="entry name" value="Roadblock/LC7 domain"/>
    <property type="match status" value="1"/>
</dbReference>
<dbReference type="SMART" id="SM00960">
    <property type="entry name" value="Robl_LC7"/>
    <property type="match status" value="1"/>
</dbReference>
<dbReference type="Proteomes" id="UP000023541">
    <property type="component" value="Unassembled WGS sequence"/>
</dbReference>
<comment type="caution">
    <text evidence="2">The sequence shown here is derived from an EMBL/GenBank/DDBJ whole genome shotgun (WGS) entry which is preliminary data.</text>
</comment>
<evidence type="ECO:0000313" key="3">
    <source>
        <dbReference type="Proteomes" id="UP000023541"/>
    </source>
</evidence>
<sequence>MIDLKKIKEDTEVDSIVIADKDGNVIDALDTKHDTNIALMIETAFSMCGDMVKDLLKGDLDQLMAKSSKGFLVANRIKSDSIILVVSKNMSKLGLLLKYMSSLEK</sequence>
<evidence type="ECO:0000259" key="1">
    <source>
        <dbReference type="SMART" id="SM00960"/>
    </source>
</evidence>
<accession>A0A023BSK1</accession>